<dbReference type="InterPro" id="IPR029044">
    <property type="entry name" value="Nucleotide-diphossugar_trans"/>
</dbReference>
<evidence type="ECO:0000313" key="7">
    <source>
        <dbReference type="Proteomes" id="UP000649604"/>
    </source>
</evidence>
<evidence type="ECO:0000256" key="1">
    <source>
        <dbReference type="ARBA" id="ARBA00006739"/>
    </source>
</evidence>
<name>A0A9D5Q8L7_9BACT</name>
<evidence type="ECO:0000313" key="6">
    <source>
        <dbReference type="EMBL" id="MBD3327492.1"/>
    </source>
</evidence>
<keyword evidence="4" id="KW-0472">Membrane</keyword>
<reference evidence="6" key="1">
    <citation type="submission" date="2019-11" db="EMBL/GenBank/DDBJ databases">
        <title>Microbial mats filling the niche in hypersaline microbial mats.</title>
        <authorList>
            <person name="Wong H.L."/>
            <person name="Macleod F.I."/>
            <person name="White R.A. III"/>
            <person name="Burns B.P."/>
        </authorList>
    </citation>
    <scope>NUCLEOTIDE SEQUENCE</scope>
    <source>
        <strain evidence="6">Rbin_158</strain>
    </source>
</reference>
<accession>A0A9D5Q8L7</accession>
<dbReference type="Proteomes" id="UP000649604">
    <property type="component" value="Unassembled WGS sequence"/>
</dbReference>
<evidence type="ECO:0000256" key="4">
    <source>
        <dbReference type="SAM" id="Phobius"/>
    </source>
</evidence>
<dbReference type="EMBL" id="WJJP01000746">
    <property type="protein sequence ID" value="MBD3327492.1"/>
    <property type="molecule type" value="Genomic_DNA"/>
</dbReference>
<dbReference type="CDD" id="cd04186">
    <property type="entry name" value="GT_2_like_c"/>
    <property type="match status" value="1"/>
</dbReference>
<dbReference type="Pfam" id="PF00535">
    <property type="entry name" value="Glycos_transf_2"/>
    <property type="match status" value="1"/>
</dbReference>
<comment type="caution">
    <text evidence="6">The sequence shown here is derived from an EMBL/GenBank/DDBJ whole genome shotgun (WGS) entry which is preliminary data.</text>
</comment>
<evidence type="ECO:0000256" key="2">
    <source>
        <dbReference type="ARBA" id="ARBA00022676"/>
    </source>
</evidence>
<sequence>MEAPPSLECFKAQGVSMLPKVTVVLPIYNGRLFLDQCLPPLFTMDYPNYDIIVVDDGSSDGSVEHLYRHYPEIRVIQLPGRSGHSKACNTGIAATDARYVYIIEHHTVVKKDTLSQLMHVMTSDEKAAICYSKQINVYSEDKMVVEGTRYAHFVVNQRCDRVPFTAGDDESTPPAPPVDVTSSGTFSYLLDKNKFDTIGYFDEEYFVHIADYELTLRAKAAGFKCYYVPASVSYHKSFVETAGTHNYRGGKDYPAFRTFVISRNRWLTILSHYALRTIVLLSPALVLYELILVAFVIRRRVFLAYLKAMAWLAVHPGSILKKRKHIQQMKRISDADLLVAGELNFVPGLAQSRFEQAVIHAITRFLTGYWNLVKRWL</sequence>
<dbReference type="Gene3D" id="3.90.550.10">
    <property type="entry name" value="Spore Coat Polysaccharide Biosynthesis Protein SpsA, Chain A"/>
    <property type="match status" value="1"/>
</dbReference>
<dbReference type="PANTHER" id="PTHR43179">
    <property type="entry name" value="RHAMNOSYLTRANSFERASE WBBL"/>
    <property type="match status" value="1"/>
</dbReference>
<keyword evidence="4" id="KW-0812">Transmembrane</keyword>
<dbReference type="InterPro" id="IPR001173">
    <property type="entry name" value="Glyco_trans_2-like"/>
</dbReference>
<evidence type="ECO:0000256" key="3">
    <source>
        <dbReference type="ARBA" id="ARBA00022679"/>
    </source>
</evidence>
<dbReference type="SUPFAM" id="SSF53448">
    <property type="entry name" value="Nucleotide-diphospho-sugar transferases"/>
    <property type="match status" value="1"/>
</dbReference>
<comment type="similarity">
    <text evidence="1">Belongs to the glycosyltransferase 2 family.</text>
</comment>
<proteinExistence type="inferred from homology"/>
<feature type="transmembrane region" description="Helical" evidence="4">
    <location>
        <begin position="273"/>
        <end position="296"/>
    </location>
</feature>
<dbReference type="GO" id="GO:0016757">
    <property type="term" value="F:glycosyltransferase activity"/>
    <property type="evidence" value="ECO:0007669"/>
    <property type="project" value="UniProtKB-KW"/>
</dbReference>
<keyword evidence="2" id="KW-0328">Glycosyltransferase</keyword>
<gene>
    <name evidence="6" type="ORF">GF339_23105</name>
</gene>
<organism evidence="6 7">
    <name type="scientific">candidate division KSB3 bacterium</name>
    <dbReference type="NCBI Taxonomy" id="2044937"/>
    <lineage>
        <taxon>Bacteria</taxon>
        <taxon>candidate division KSB3</taxon>
    </lineage>
</organism>
<evidence type="ECO:0000259" key="5">
    <source>
        <dbReference type="Pfam" id="PF00535"/>
    </source>
</evidence>
<keyword evidence="3" id="KW-0808">Transferase</keyword>
<keyword evidence="4" id="KW-1133">Transmembrane helix</keyword>
<dbReference type="AlphaFoldDB" id="A0A9D5Q8L7"/>
<feature type="domain" description="Glycosyltransferase 2-like" evidence="5">
    <location>
        <begin position="22"/>
        <end position="136"/>
    </location>
</feature>
<protein>
    <submittedName>
        <fullName evidence="6">Glycosyltransferase</fullName>
    </submittedName>
</protein>
<dbReference type="PANTHER" id="PTHR43179:SF12">
    <property type="entry name" value="GALACTOFURANOSYLTRANSFERASE GLFT2"/>
    <property type="match status" value="1"/>
</dbReference>